<feature type="transmembrane region" description="Helical" evidence="7">
    <location>
        <begin position="126"/>
        <end position="145"/>
    </location>
</feature>
<dbReference type="PATRIC" id="fig|862908.3.peg.219"/>
<evidence type="ECO:0000313" key="9">
    <source>
        <dbReference type="EMBL" id="CBW25159.1"/>
    </source>
</evidence>
<dbReference type="InterPro" id="IPR036390">
    <property type="entry name" value="WH_DNA-bd_sf"/>
</dbReference>
<dbReference type="RefSeq" id="WP_014242948.1">
    <property type="nucleotide sequence ID" value="NC_016620.1"/>
</dbReference>
<evidence type="ECO:0000256" key="3">
    <source>
        <dbReference type="ARBA" id="ARBA00022840"/>
    </source>
</evidence>
<dbReference type="Gene3D" id="1.10.10.10">
    <property type="entry name" value="Winged helix-like DNA-binding domain superfamily/Winged helix DNA-binding domain"/>
    <property type="match status" value="1"/>
</dbReference>
<dbReference type="PANTHER" id="PTHR22683">
    <property type="entry name" value="SPORULATION PROTEIN RELATED"/>
    <property type="match status" value="1"/>
</dbReference>
<dbReference type="AlphaFoldDB" id="E1X2W4"/>
<dbReference type="PROSITE" id="PS50901">
    <property type="entry name" value="FTSK"/>
    <property type="match status" value="1"/>
</dbReference>
<dbReference type="eggNOG" id="COG1674">
    <property type="taxonomic scope" value="Bacteria"/>
</dbReference>
<evidence type="ECO:0000256" key="4">
    <source>
        <dbReference type="ARBA" id="ARBA00023125"/>
    </source>
</evidence>
<evidence type="ECO:0000256" key="1">
    <source>
        <dbReference type="ARBA" id="ARBA00006474"/>
    </source>
</evidence>
<gene>
    <name evidence="9" type="primary">ftsK</name>
    <name evidence="9" type="ordered locus">BMS_0228</name>
</gene>
<keyword evidence="7" id="KW-0472">Membrane</keyword>
<reference evidence="10" key="1">
    <citation type="journal article" date="2013" name="ISME J.">
        <title>A small predatory core genome in the divergent marine Bacteriovorax marinus SJ and the terrestrial Bdellovibrio bacteriovorus.</title>
        <authorList>
            <person name="Crossman L.C."/>
            <person name="Chen H."/>
            <person name="Cerdeno-Tarraga A.M."/>
            <person name="Brooks K."/>
            <person name="Quail M.A."/>
            <person name="Pineiro S.A."/>
            <person name="Hobley L."/>
            <person name="Sockett R.E."/>
            <person name="Bentley S.D."/>
            <person name="Parkhill J."/>
            <person name="Williams H.N."/>
            <person name="Stine O.C."/>
        </authorList>
    </citation>
    <scope>NUCLEOTIDE SEQUENCE [LARGE SCALE GENOMIC DNA]</scope>
    <source>
        <strain evidence="10">ATCC BAA-682 / DSM 15412 / SJ</strain>
    </source>
</reference>
<comment type="similarity">
    <text evidence="1">Belongs to the FtsK/SpoIIIE/SftA family.</text>
</comment>
<dbReference type="PANTHER" id="PTHR22683:SF41">
    <property type="entry name" value="DNA TRANSLOCASE FTSK"/>
    <property type="match status" value="1"/>
</dbReference>
<feature type="region of interest" description="Disordered" evidence="6">
    <location>
        <begin position="208"/>
        <end position="278"/>
    </location>
</feature>
<dbReference type="Pfam" id="PF09397">
    <property type="entry name" value="FtsK_gamma"/>
    <property type="match status" value="1"/>
</dbReference>
<feature type="binding site" evidence="5">
    <location>
        <begin position="462"/>
        <end position="469"/>
    </location>
    <ligand>
        <name>ATP</name>
        <dbReference type="ChEBI" id="CHEBI:30616"/>
    </ligand>
</feature>
<protein>
    <submittedName>
        <fullName evidence="9">DNA translocase</fullName>
    </submittedName>
</protein>
<evidence type="ECO:0000256" key="2">
    <source>
        <dbReference type="ARBA" id="ARBA00022741"/>
    </source>
</evidence>
<keyword evidence="2 5" id="KW-0547">Nucleotide-binding</keyword>
<dbReference type="EMBL" id="FQ312005">
    <property type="protein sequence ID" value="CBW25159.1"/>
    <property type="molecule type" value="Genomic_DNA"/>
</dbReference>
<dbReference type="STRING" id="862908.BMS_0228"/>
<dbReference type="Gene3D" id="3.40.50.300">
    <property type="entry name" value="P-loop containing nucleotide triphosphate hydrolases"/>
    <property type="match status" value="1"/>
</dbReference>
<feature type="transmembrane region" description="Helical" evidence="7">
    <location>
        <begin position="46"/>
        <end position="79"/>
    </location>
</feature>
<feature type="transmembrane region" description="Helical" evidence="7">
    <location>
        <begin position="7"/>
        <end position="26"/>
    </location>
</feature>
<keyword evidence="7" id="KW-0812">Transmembrane</keyword>
<evidence type="ECO:0000256" key="6">
    <source>
        <dbReference type="SAM" id="MobiDB-lite"/>
    </source>
</evidence>
<evidence type="ECO:0000256" key="7">
    <source>
        <dbReference type="SAM" id="Phobius"/>
    </source>
</evidence>
<dbReference type="InterPro" id="IPR036388">
    <property type="entry name" value="WH-like_DNA-bd_sf"/>
</dbReference>
<accession>E1X2W4</accession>
<proteinExistence type="inferred from homology"/>
<keyword evidence="4" id="KW-0238">DNA-binding</keyword>
<feature type="domain" description="FtsK" evidence="8">
    <location>
        <begin position="445"/>
        <end position="653"/>
    </location>
</feature>
<dbReference type="SUPFAM" id="SSF46785">
    <property type="entry name" value="Winged helix' DNA-binding domain"/>
    <property type="match status" value="1"/>
</dbReference>
<dbReference type="InterPro" id="IPR002543">
    <property type="entry name" value="FtsK_dom"/>
</dbReference>
<dbReference type="Pfam" id="PF17854">
    <property type="entry name" value="FtsK_alpha"/>
    <property type="match status" value="1"/>
</dbReference>
<dbReference type="SMART" id="SM00843">
    <property type="entry name" value="Ftsk_gamma"/>
    <property type="match status" value="1"/>
</dbReference>
<organism evidence="9 10">
    <name type="scientific">Halobacteriovorax marinus (strain ATCC BAA-682 / DSM 15412 / SJ)</name>
    <name type="common">Bacteriovorax marinus</name>
    <dbReference type="NCBI Taxonomy" id="862908"/>
    <lineage>
        <taxon>Bacteria</taxon>
        <taxon>Pseudomonadati</taxon>
        <taxon>Bdellovibrionota</taxon>
        <taxon>Bacteriovoracia</taxon>
        <taxon>Bacteriovoracales</taxon>
        <taxon>Halobacteriovoraceae</taxon>
        <taxon>Halobacteriovorax</taxon>
    </lineage>
</organism>
<dbReference type="GO" id="GO:0003677">
    <property type="term" value="F:DNA binding"/>
    <property type="evidence" value="ECO:0007669"/>
    <property type="project" value="UniProtKB-KW"/>
</dbReference>
<dbReference type="InterPro" id="IPR041027">
    <property type="entry name" value="FtsK_alpha"/>
</dbReference>
<evidence type="ECO:0000313" key="10">
    <source>
        <dbReference type="Proteomes" id="UP000008963"/>
    </source>
</evidence>
<feature type="transmembrane region" description="Helical" evidence="7">
    <location>
        <begin position="91"/>
        <end position="120"/>
    </location>
</feature>
<keyword evidence="10" id="KW-1185">Reference proteome</keyword>
<evidence type="ECO:0000256" key="5">
    <source>
        <dbReference type="PROSITE-ProRule" id="PRU00289"/>
    </source>
</evidence>
<dbReference type="HOGENOM" id="CLU_001981_9_7_7"/>
<dbReference type="Proteomes" id="UP000008963">
    <property type="component" value="Chromosome"/>
</dbReference>
<dbReference type="OrthoDB" id="5287382at2"/>
<keyword evidence="3 5" id="KW-0067">ATP-binding</keyword>
<dbReference type="InterPro" id="IPR027417">
    <property type="entry name" value="P-loop_NTPase"/>
</dbReference>
<feature type="compositionally biased region" description="Basic and acidic residues" evidence="6">
    <location>
        <begin position="257"/>
        <end position="277"/>
    </location>
</feature>
<dbReference type="InterPro" id="IPR018541">
    <property type="entry name" value="Ftsk_gamma"/>
</dbReference>
<dbReference type="KEGG" id="bmx:BMS_0228"/>
<dbReference type="GO" id="GO:0005524">
    <property type="term" value="F:ATP binding"/>
    <property type="evidence" value="ECO:0007669"/>
    <property type="project" value="UniProtKB-UniRule"/>
</dbReference>
<name>E1X2W4_HALMS</name>
<dbReference type="Gene3D" id="3.30.980.40">
    <property type="match status" value="1"/>
</dbReference>
<dbReference type="Pfam" id="PF01580">
    <property type="entry name" value="FtsK_SpoIIIE"/>
    <property type="match status" value="1"/>
</dbReference>
<evidence type="ECO:0000259" key="8">
    <source>
        <dbReference type="PROSITE" id="PS50901"/>
    </source>
</evidence>
<sequence length="803" mass="89049">MTSRILKLQLIGFFVITLIAFYAYYFSDVLPDNFFLISSSTSDVNFFSYYLTTFVALVGYYTGPWIFLPFFFFGLLYTFIFSKRDSALDCFNALTILGTFLFMTYLVYPSFMGAGIFYILENNFSGMMIFLFTTFSLVGFLAGSFRESFKDSVIAVFEFIKSSPSKLAKASTQISPAQINTKIQNKGDDFVSKVKTKVPLLLKGESKSDEKPSFVQRMEQANSSAPSEASTEKKEEKSPFSLFKKSMSDEDVEDVTPIEKSEASEAESKSVINEEKQAPGGGVVRMASSLGSAKLKNSKAGAEEESQYYSLVKTISRKKEVKRVGHPDDKYFDEITEIIEEKLAEFKIDGVIINVLKGPVVDTFELELGSGIKVSKVTGVTEDLSMALYGAPIRIVYPMKGRTTIGIEVPRNPREIIYLDEVLDSQDFKDSKTMLPVAMGKDAFGDTFVVDLAAMPHMLVAGATGAGKSVFINSLLVSLLVKKSPRQMKLILIDPKQLELAVYQKLPHLVMPVVTDAKTASIALLWAVQEMERRYSILKEFGVRNIAGFNEKLKTADPAMIAKIHHFYEDSGADEYELPCLVVVVDEFADLILTKAGKEIEMNIARLAAKARAAGVHLVLATQRPSVDVITGVIKSNFPTRVSFRVTSSTDSRTILDKMGAEKLLGKGDMLYKRGVEMTRVHSSFVDEAEIEVLTEELSKIPQDFNENAMEFLENGGEVETDEYTYGSHVVSPDSTSSDDDMYNQAIKIVMESRSASASMLQRRLRIGYNRAANLIEEMETKGIVGPAQGSKPRKVLAASDSL</sequence>
<dbReference type="SUPFAM" id="SSF52540">
    <property type="entry name" value="P-loop containing nucleoside triphosphate hydrolases"/>
    <property type="match status" value="1"/>
</dbReference>
<dbReference type="InterPro" id="IPR050206">
    <property type="entry name" value="FtsK/SpoIIIE/SftA"/>
</dbReference>
<keyword evidence="7" id="KW-1133">Transmembrane helix</keyword>